<dbReference type="CDD" id="cd05195">
    <property type="entry name" value="enoyl_red"/>
    <property type="match status" value="1"/>
</dbReference>
<dbReference type="InterPro" id="IPR009081">
    <property type="entry name" value="PP-bd_ACP"/>
</dbReference>
<evidence type="ECO:0000256" key="5">
    <source>
        <dbReference type="ARBA" id="ARBA00022737"/>
    </source>
</evidence>
<dbReference type="PROSITE" id="PS50075">
    <property type="entry name" value="CARRIER"/>
    <property type="match status" value="3"/>
</dbReference>
<organism evidence="14 15">
    <name type="scientific">Streptomyces carpaticus</name>
    <dbReference type="NCBI Taxonomy" id="285558"/>
    <lineage>
        <taxon>Bacteria</taxon>
        <taxon>Bacillati</taxon>
        <taxon>Actinomycetota</taxon>
        <taxon>Actinomycetes</taxon>
        <taxon>Kitasatosporales</taxon>
        <taxon>Streptomycetaceae</taxon>
        <taxon>Streptomyces</taxon>
    </lineage>
</organism>
<dbReference type="Gene3D" id="3.40.50.720">
    <property type="entry name" value="NAD(P)-binding Rossmann-like Domain"/>
    <property type="match status" value="4"/>
</dbReference>
<feature type="domain" description="PKS/mFAS DH" evidence="13">
    <location>
        <begin position="4023"/>
        <end position="4296"/>
    </location>
</feature>
<dbReference type="InterPro" id="IPR049552">
    <property type="entry name" value="PKS_DH_N"/>
</dbReference>
<dbReference type="InterPro" id="IPR011032">
    <property type="entry name" value="GroES-like_sf"/>
</dbReference>
<evidence type="ECO:0000256" key="7">
    <source>
        <dbReference type="ARBA" id="ARBA00023268"/>
    </source>
</evidence>
<keyword evidence="15" id="KW-1185">Reference proteome</keyword>
<dbReference type="CDD" id="cd00833">
    <property type="entry name" value="PKS"/>
    <property type="match status" value="2"/>
</dbReference>
<dbReference type="PROSITE" id="PS00012">
    <property type="entry name" value="PHOSPHOPANTETHEINE"/>
    <property type="match status" value="2"/>
</dbReference>
<dbReference type="Pfam" id="PF13193">
    <property type="entry name" value="AMP-binding_C"/>
    <property type="match status" value="1"/>
</dbReference>
<feature type="active site" description="Proton donor; for dehydratase activity" evidence="9">
    <location>
        <position position="4216"/>
    </location>
</feature>
<dbReference type="SMART" id="SM00825">
    <property type="entry name" value="PKS_KS"/>
    <property type="match status" value="2"/>
</dbReference>
<evidence type="ECO:0000259" key="12">
    <source>
        <dbReference type="PROSITE" id="PS52004"/>
    </source>
</evidence>
<dbReference type="Gene3D" id="1.10.1200.10">
    <property type="entry name" value="ACP-like"/>
    <property type="match status" value="3"/>
</dbReference>
<dbReference type="Proteomes" id="UP001577267">
    <property type="component" value="Unassembled WGS sequence"/>
</dbReference>
<dbReference type="CDD" id="cd08956">
    <property type="entry name" value="KR_3_FAS_SDR_x"/>
    <property type="match status" value="2"/>
</dbReference>
<dbReference type="Gene3D" id="3.30.300.30">
    <property type="match status" value="1"/>
</dbReference>
<dbReference type="PROSITE" id="PS01162">
    <property type="entry name" value="QOR_ZETA_CRYSTAL"/>
    <property type="match status" value="1"/>
</dbReference>
<dbReference type="InterPro" id="IPR014031">
    <property type="entry name" value="Ketoacyl_synth_C"/>
</dbReference>
<dbReference type="SUPFAM" id="SSF56801">
    <property type="entry name" value="Acetyl-CoA synthetase-like"/>
    <property type="match status" value="1"/>
</dbReference>
<keyword evidence="3" id="KW-0597">Phosphoprotein</keyword>
<feature type="domain" description="Carrier" evidence="11">
    <location>
        <begin position="4725"/>
        <end position="4800"/>
    </location>
</feature>
<dbReference type="InterPro" id="IPR045851">
    <property type="entry name" value="AMP-bd_C_sf"/>
</dbReference>
<dbReference type="InterPro" id="IPR014043">
    <property type="entry name" value="Acyl_transferase_dom"/>
</dbReference>
<dbReference type="Gene3D" id="3.10.129.110">
    <property type="entry name" value="Polyketide synthase dehydratase"/>
    <property type="match status" value="2"/>
</dbReference>
<dbReference type="InterPro" id="IPR020845">
    <property type="entry name" value="AMP-binding_CS"/>
</dbReference>
<evidence type="ECO:0000313" key="14">
    <source>
        <dbReference type="EMBL" id="MFB4197557.1"/>
    </source>
</evidence>
<feature type="domain" description="Carrier" evidence="11">
    <location>
        <begin position="3036"/>
        <end position="3111"/>
    </location>
</feature>
<dbReference type="Pfam" id="PF14765">
    <property type="entry name" value="PS-DH"/>
    <property type="match status" value="2"/>
</dbReference>
<feature type="active site" description="Proton acceptor; for dehydratase activity" evidence="9">
    <location>
        <position position="4055"/>
    </location>
</feature>
<dbReference type="InterPro" id="IPR036736">
    <property type="entry name" value="ACP-like_sf"/>
</dbReference>
<dbReference type="Gene3D" id="3.30.70.3290">
    <property type="match status" value="2"/>
</dbReference>
<dbReference type="PANTHER" id="PTHR43775:SF51">
    <property type="entry name" value="INACTIVE PHENOLPHTHIOCEROL SYNTHESIS POLYKETIDE SYNTHASE TYPE I PKS1-RELATED"/>
    <property type="match status" value="1"/>
</dbReference>
<dbReference type="InterPro" id="IPR014030">
    <property type="entry name" value="Ketoacyl_synth_N"/>
</dbReference>
<dbReference type="Pfam" id="PF00501">
    <property type="entry name" value="AMP-binding"/>
    <property type="match status" value="1"/>
</dbReference>
<dbReference type="Gene3D" id="3.40.50.12780">
    <property type="entry name" value="N-terminal domain of ligase-like"/>
    <property type="match status" value="1"/>
</dbReference>
<evidence type="ECO:0000256" key="6">
    <source>
        <dbReference type="ARBA" id="ARBA00023194"/>
    </source>
</evidence>
<dbReference type="InterPro" id="IPR042104">
    <property type="entry name" value="PKS_dehydratase_sf"/>
</dbReference>
<feature type="region of interest" description="N-terminal hotdog fold" evidence="9">
    <location>
        <begin position="1994"/>
        <end position="2116"/>
    </location>
</feature>
<evidence type="ECO:0000256" key="3">
    <source>
        <dbReference type="ARBA" id="ARBA00022553"/>
    </source>
</evidence>
<comment type="caution">
    <text evidence="14">The sequence shown here is derived from an EMBL/GenBank/DDBJ whole genome shotgun (WGS) entry which is preliminary data.</text>
</comment>
<dbReference type="PROSITE" id="PS52019">
    <property type="entry name" value="PKS_MFAS_DH"/>
    <property type="match status" value="2"/>
</dbReference>
<dbReference type="SMART" id="SM01294">
    <property type="entry name" value="PKS_PP_betabranch"/>
    <property type="match status" value="2"/>
</dbReference>
<dbReference type="InterPro" id="IPR050091">
    <property type="entry name" value="PKS_NRPS_Biosynth_Enz"/>
</dbReference>
<evidence type="ECO:0000256" key="9">
    <source>
        <dbReference type="PROSITE-ProRule" id="PRU01363"/>
    </source>
</evidence>
<feature type="domain" description="Carrier" evidence="11">
    <location>
        <begin position="1014"/>
        <end position="1089"/>
    </location>
</feature>
<keyword evidence="4" id="KW-0808">Transferase</keyword>
<evidence type="ECO:0000256" key="1">
    <source>
        <dbReference type="ARBA" id="ARBA00004792"/>
    </source>
</evidence>
<sequence length="4874" mass="506352">MLRTELIRPLHETLFSHAAQHGDKTAYADHRRSVTYAELEARTRRLAGHLATLRLQPGDRAAIYLGNSVETVESYFAITRASAIGVPLNPRSSDTELAAFLDDSGARVLITDAAHAAQLTRVTRARATALDVIVCGTEGIPADAPAGARSFETFATTEPATPARDDLGLDDPAWLLYTSGTTGRPKGVLSTQRSCLWSVAANYVPIPGLTAEDRVLWPLPLFHSLAHIFCVLAVTSAGATAHLLDGFTGDEVLDAIAEHRATFLVGVPTLYHQLTEAARRRGTARPAPTLRMALVGGSVTPAPLRRAYEDTFGTPLLDAYGSTETCGSITISWPTGTRADASCGLPVPGLQIRVADPRTGVEAATGEEGEVWVSGPNVMLGYHNKPEETAAVLRDGWYRTGDLARRDEDGYFRITGRIKDLIVRGGENIHPGEIEDVLRTVPGVHDVAVAAKQHDTLGEVPVAFVVPAPGGFDAQRLFAACRERLAYFKTPDEVYEVPAIPRTQSGKTIRHQLLAAPGRLRAAAGPSYPSLLRLDWVPITPPGGGTGAPAAEGTQDRPVTVGGPDATHATLAALRARLAAGDPAPATVLLAPDPATATAADGPGRLAAAVDTAVTALTGHLTDWLADPATARTRLVVTTRRATPAGEGTPAPDLVQAALSGAVRRLLPGRPERVALLDLDTDDGPGTAADALHATPAARTEPELALRSGVLTAPRLERASAAPATEPPAPLNAQHTVVVTGAGTPEAAAVATHLVTAHGARHLLLLRPPGTTDETARAAAALRDRLARHGAQATLAACDPADRAALSALLDSAERPVTAVVLADRWNEGASRQPLRTAVEGALNLHELTRSPALGSFTLFSSATALLGHAATDGEGAWYAFLDALAQHRRGRGLPAQALAWGPWAAQDGEDSSGEAPTAGHPPHPATGLPGAGTLDHRAGLALLDAAQLAGPALLVPLRLDTLALAGEGSVPPQLTALIDSGPGPARDGDPAAGRRTADLTSRLAPLTRAARHAELTDLVRAAARRAGGLPQDAPVEDGRAFKDLGYTSAQAVALRSALTTATGLRLPATLAFDHPTPDAVARRLHAALFPAEDDHGQDRTVTAQTAAPGRSDADDPIAIVGMACRLPGGVSSPEELWRLVADGGDAISGFPADRGWDLERLYDPDRSRTGTSYVREGGFLYDAGEFDAGFFGISPREALAMDPQQRLLLEASWEALERAGIDPAALHGSDTGVFAGSMYHDYASRVSRVPEASEGYLGTGTAGSVITGRVAYALGLEGPAVTVDTACSSSLVAIHLAAHALRRGECTTALAGGVAVMSQPDSFVEFSRQRGLAPDGRVKAFAAGADGTAWAEGVGVLVLERLSDAERLGHQVLAVLRGSATNQDGASNGLTAPNGPSQERVIRQALANAGLSTGDVDAVEAHGTGTTLGDPIEAQALLATYGQGRGEGDDPLWLGSLKSNIGHAQAAAGVAGVIKMVQAMREGVLPRTLHVDEPTDKVDWSAGAVELLTESRPWPQLDRPRRAGISSFGISGTNAHVIVEQYPEQPEREATPVAPPVIPWVLSARTPEALRAQAERLAERVAGSDPVDVGASLVTTRGALERRAVVVGTDRADLLAGLRALAVDDTPGSVPVAGQSAFLFTGQGSQRLGMGRELHAAFPVFADALDEILGHFDPAVRDAMWAEPDPDTPERDAALHRTDLTQPALFALEVALFRLLESWGVRPDFLAGHSIGEIAAAHVAGVWSLADAARLVAARGRLMRQLPPGGAMVAVEAPEAEVAPLLLGLEDRAGLAAVNSPTSVVLSGAADTVRELAAQLKEKGHRTRELSVSHAFHSPLMDPMLAEFRAVAESLTTHPATLPLLSALTGARTTDDELASPEHWVEHVRRPVRFHDAVVGLYGAGVRRFVELGPHGVLSAMVQQSVDGPVVAESLLRRDRPEAVSAVSALGRLFAAGLEVDWPALLPGGRRIDLPTYPFQHSRYWLASGTPTAAGAHPLAPSVVTIPGSGETVLTGDWSTAGLPWLADHVVTGSLVVPGTAWIDLVTAAADETGTVTVEELVLEAPLVLPEGGTVRVQAVVGTAEEGTARRPVAVYSATPDDGWLCHARGTLSPRTAPAAPLAGSWPPPDARPADLTDFYPARAAAGVAYGPAFQGVRAAWTTDDTVWAELALPDGTEPDGHTLHPALLDAALQVSGLLPGHRPEPGRTELPFAFNEIALHATGATTVRVRATETPEGPAIALFDSAGAPVATLGSLVLRPLAEGLPATGTADPVLQDVLFHLDRVAVEPAARPLGEVTVLDLTEETGTPHGAPDARELTARALTGIRAHLADDRPERDGTRLVVVVRDTPAGAAVTGLVRSARTENPGRLVLVTAGPDTTAAQAAEAAARSEEPELALHDGRLTAPRLARGTGDGLALPGQDTGTAWHLDVTEPGTLENLAFVPDPAPQGPPAAGQVRIAVRAAGMNFRDVLIALGMYPGTAALGGEGAGVVVEVGPGVTRFRPGDRVMGLLRDGFGPRAEADERALVRIPDGWSDEQAASVPIVFITAYYGLRDLAALGAGQRVLVHAAAGGVGMAAVQIARHLGAEVFGTASESKWPALRTLGFDDRHLANSRTLDFRDSILAATGGEGVDVVLDALAGEFVDASLDLLPRGGRFLEMGKTDIRDPAQVAADHPGVAYAAFDMADAGLDRIQEILADLADLFTRGVLTPLPVRSWDIRSAPEAFRHLSQARHIGKVVLTLPADPVFGPDGTVLVTGGTGGLGRLVARHLVAVHGVRSLLLVSRRGEDAPGAGELVAELTELGATSVRVAAADVADRAALAEVIASVPDGFPLRGVVHVAGVLDDGVLSALTPERLARAFGPKADAAWHLHELTRELDLTAFVLYSSAAGVFGNGGQGNYAAANGYLDGLARYRRGHGLPALSLAWGLWSEAGGMTGDRDGVAALRTERDGMLGLTADLGMTLFDAALRTGRGDVVPARLDLARLRSRSAEDGVPHLLRGLVRPARKTAAAGGPARSADGDALATRLAALPGEEQERLLLDLVRGHAATVLGHATPDLIESGRAFKEAGFDSLTAVELRNRIAAAGGVRLSATVVFDHPTPLALARHLRGELLGSGPATATAAPVRTAPAADADDPVVIVGMACRFPGGVSSPEELWRLVADGGDAISGFPENRGWELDRLFHDDPQHSGTSYVREGGFLYDAGEFDAGFFGISPREALAMDPQQRLLLETSWEALEDAGIDPHGLSGAAVGVYSGVISHDYTFGLHQATGDLEGYRLTGGAGSVASGRVSYALGLEGPAITVDTACSTSLVTLHMAAQALRGGECAMALASGVHIMASADSFVEFSRQRGLAPDGRVKAFAAGADGTAWAEGVGVLVLERLSDAERLGHKVLAVVRGSAVNQDGASNGLTAPNGPSQERVIRQALANAGLSTGDVDAVEAHGTGTTLGDPIEAQALLATYGQGRGEGDDPLWLGSLKSNIGHAQAAAGVAGVIKMVQAMREGVLPRTLHVDEPTDKVDWSAGAVELLTENRPWPQRDRPRRAAVSSFGVSGTNAHVILEQAPTSTPAEPETTPAAPPVLPWVLSAKTPTALRAQAARLAAHLAERTDARDLDLSHSLATTRAALDHRAVVVAPDRDGAADALRRLARDEPDHRVTTGSATTDGKTVFVFPGQGSQWAGMGAELLDSSPVFAARMAECAAALAPHTDWSLLDVVRQTEGAPGLERVDVVQPVSFALMVSLAELWRSLGVRPDAVIGHSQGEIAAACVAGVLTLEDAARVVALRSRSIAAGLAGHGAMLSVALSEEEIGGRLGPGLEVAVVNGPTSAVVAGEPAAVETLADELKAEGVRTRRVPVDYASHSSFVELIEDDLADRLTGLRPGPARTPLYSTVDGAWLAGPEMDGGYWYRNLRRTVRFAEAVETVLADGFRAFVEVSTHPVLVPSVQERLDLSEGVTAVATGTLRRDEGGLGQVLTAAAQLHVAGARVDWPALLTGGRPVPLPTYAFQHEHFWLRAADPAAGPGTGHPLVDTIVPVPDTGGAVLAGRWSARTLPWLADHQVSGTAVVPGAALMDLVVRAGDETGAASVEELVLEVPLVLPERGGARVQAVVGAADAADRRPVTVYSDTGADGGWVCHARGVLSPRGLSATAPEAAWPPPGAAPLDVDAYYTRQWASGLEYGPAFRGIRAAWSAGDAVLAEVALPEDTEVTGFGVHPALLDAALQVSGLLPGHEPEAGAVRLPFAWTDVAVHATGAREARVRVAARGDGDGVTVTLADAEGAPVASVGSLVVRPLPALVPDGPVPVTRDALLAVEWTGAPEPGTPAGGDSVLLDLTGAPGTESAAAARELTARALLRLQEHAAGEDGGRLAVVVPEGPAGAAVAGLVRVAQSENPGRVVLVTTDPAGTPVREAADLALATGEPEVLIREGEALVPRLARAEAPEQPAGDAVFGPDGTVLITGGTGGLGRLIARHLVSAYGVRSLLLVSRRGEDAPGARELAGDLAALGASVHVRAADVADRTALAEVIASVPAGSPLRGVVHLAGALDDGVLPALTPERLATVFAPKADAAWQLHELTRELGLSAFVLFSSAAAVFGNGGQGNYAAANGYLDGLARYRRAHGLPALSLAWGLWSEASEMTSHLGDSEAAEGITADQGLALFDSALRTGRPDVVPARLDLAGLRARSAEDGVPHLLRGLVRPPRKTAAARQQNTATTADRLAALDPEQRYPELYGLVAGHVSAVLGLGGPESVGAHQAFREMGFDSLLGVELRNRLAKATGLRLPATLVFDHPTPAAMTGQLLERLLPGEAAGPPSVMEELDLLEKRLAQAAPEDEERARIARRLKEMASAWDPGTDGIDFDAATDDEIFELADRELGLS</sequence>
<proteinExistence type="predicted"/>
<keyword evidence="6" id="KW-0045">Antibiotic biosynthesis</keyword>
<dbReference type="InterPro" id="IPR020841">
    <property type="entry name" value="PKS_Beta-ketoAc_synthase_dom"/>
</dbReference>
<dbReference type="InterPro" id="IPR025110">
    <property type="entry name" value="AMP-bd_C"/>
</dbReference>
<feature type="region of interest" description="C-terminal hotdog fold" evidence="9">
    <location>
        <begin position="4157"/>
        <end position="4296"/>
    </location>
</feature>
<feature type="region of interest" description="Disordered" evidence="10">
    <location>
        <begin position="906"/>
        <end position="933"/>
    </location>
</feature>
<keyword evidence="7" id="KW-0511">Multifunctional enzyme</keyword>
<dbReference type="InterPro" id="IPR055123">
    <property type="entry name" value="SpnB-like_Rossmann"/>
</dbReference>
<dbReference type="Gene3D" id="3.40.366.10">
    <property type="entry name" value="Malonyl-Coenzyme A Acyl Carrier Protein, domain 2"/>
    <property type="match status" value="2"/>
</dbReference>
<protein>
    <submittedName>
        <fullName evidence="14">SDR family NAD(P)-dependent oxidoreductase</fullName>
    </submittedName>
</protein>
<dbReference type="InterPro" id="IPR057326">
    <property type="entry name" value="KR_dom"/>
</dbReference>
<feature type="region of interest" description="N-terminal hotdog fold" evidence="9">
    <location>
        <begin position="4023"/>
        <end position="4145"/>
    </location>
</feature>
<dbReference type="Pfam" id="PF00109">
    <property type="entry name" value="ketoacyl-synt"/>
    <property type="match status" value="2"/>
</dbReference>
<dbReference type="InterPro" id="IPR013968">
    <property type="entry name" value="PKS_KR"/>
</dbReference>
<dbReference type="PROSITE" id="PS00606">
    <property type="entry name" value="KS3_1"/>
    <property type="match status" value="2"/>
</dbReference>
<evidence type="ECO:0000256" key="8">
    <source>
        <dbReference type="ARBA" id="ARBA00023315"/>
    </source>
</evidence>
<dbReference type="InterPro" id="IPR000873">
    <property type="entry name" value="AMP-dep_synth/lig_dom"/>
</dbReference>
<evidence type="ECO:0000259" key="13">
    <source>
        <dbReference type="PROSITE" id="PS52019"/>
    </source>
</evidence>
<dbReference type="InterPro" id="IPR020806">
    <property type="entry name" value="PKS_PP-bd"/>
</dbReference>
<feature type="domain" description="Ketosynthase family 3 (KS3)" evidence="12">
    <location>
        <begin position="3133"/>
        <end position="3560"/>
    </location>
</feature>
<gene>
    <name evidence="14" type="ORF">ACE11A_24790</name>
</gene>
<dbReference type="SMART" id="SM00829">
    <property type="entry name" value="PKS_ER"/>
    <property type="match status" value="1"/>
</dbReference>
<keyword evidence="5" id="KW-0677">Repeat</keyword>
<dbReference type="InterPro" id="IPR001227">
    <property type="entry name" value="Ac_transferase_dom_sf"/>
</dbReference>
<dbReference type="SMART" id="SM00826">
    <property type="entry name" value="PKS_DH"/>
    <property type="match status" value="2"/>
</dbReference>
<dbReference type="SMART" id="SM00823">
    <property type="entry name" value="PKS_PP"/>
    <property type="match status" value="3"/>
</dbReference>
<feature type="domain" description="Ketosynthase family 3 (KS3)" evidence="12">
    <location>
        <begin position="1115"/>
        <end position="1542"/>
    </location>
</feature>
<dbReference type="Pfam" id="PF08659">
    <property type="entry name" value="KR"/>
    <property type="match status" value="3"/>
</dbReference>
<dbReference type="Pfam" id="PF00550">
    <property type="entry name" value="PP-binding"/>
    <property type="match status" value="3"/>
</dbReference>
<evidence type="ECO:0000256" key="10">
    <source>
        <dbReference type="SAM" id="MobiDB-lite"/>
    </source>
</evidence>
<dbReference type="PROSITE" id="PS00455">
    <property type="entry name" value="AMP_BINDING"/>
    <property type="match status" value="1"/>
</dbReference>
<dbReference type="SUPFAM" id="SSF47336">
    <property type="entry name" value="ACP-like"/>
    <property type="match status" value="3"/>
</dbReference>
<dbReference type="PROSITE" id="PS52004">
    <property type="entry name" value="KS3_2"/>
    <property type="match status" value="2"/>
</dbReference>
<feature type="domain" description="PKS/mFAS DH" evidence="13">
    <location>
        <begin position="1994"/>
        <end position="2265"/>
    </location>
</feature>
<dbReference type="InterPro" id="IPR016035">
    <property type="entry name" value="Acyl_Trfase/lysoPLipase"/>
</dbReference>
<dbReference type="SUPFAM" id="SSF52151">
    <property type="entry name" value="FabD/lysophospholipase-like"/>
    <property type="match status" value="2"/>
</dbReference>
<dbReference type="SUPFAM" id="SSF53901">
    <property type="entry name" value="Thiolase-like"/>
    <property type="match status" value="2"/>
</dbReference>
<dbReference type="InterPro" id="IPR002364">
    <property type="entry name" value="Quin_OxRdtase/zeta-crystal_CS"/>
</dbReference>
<dbReference type="InterPro" id="IPR049900">
    <property type="entry name" value="PKS_mFAS_DH"/>
</dbReference>
<dbReference type="InterPro" id="IPR016036">
    <property type="entry name" value="Malonyl_transacylase_ACP-bd"/>
</dbReference>
<dbReference type="Pfam" id="PF21089">
    <property type="entry name" value="PKS_DH_N"/>
    <property type="match status" value="2"/>
</dbReference>
<name>A0ABV4ZTV1_9ACTN</name>
<keyword evidence="2" id="KW-0596">Phosphopantetheine</keyword>
<evidence type="ECO:0000259" key="11">
    <source>
        <dbReference type="PROSITE" id="PS50075"/>
    </source>
</evidence>
<dbReference type="Pfam" id="PF08240">
    <property type="entry name" value="ADH_N"/>
    <property type="match status" value="1"/>
</dbReference>
<dbReference type="InterPro" id="IPR020807">
    <property type="entry name" value="PKS_DH"/>
</dbReference>
<dbReference type="InterPro" id="IPR016039">
    <property type="entry name" value="Thiolase-like"/>
</dbReference>
<dbReference type="InterPro" id="IPR032821">
    <property type="entry name" value="PKS_assoc"/>
</dbReference>
<dbReference type="Gene3D" id="3.40.47.10">
    <property type="match status" value="2"/>
</dbReference>
<feature type="active site" description="Proton acceptor; for dehydratase activity" evidence="9">
    <location>
        <position position="2026"/>
    </location>
</feature>
<dbReference type="InterPro" id="IPR013154">
    <property type="entry name" value="ADH-like_N"/>
</dbReference>
<dbReference type="InterPro" id="IPR036291">
    <property type="entry name" value="NAD(P)-bd_dom_sf"/>
</dbReference>
<accession>A0ABV4ZTV1</accession>
<dbReference type="RefSeq" id="WP_375066059.1">
    <property type="nucleotide sequence ID" value="NZ_JBHGBT010000037.1"/>
</dbReference>
<evidence type="ECO:0000256" key="4">
    <source>
        <dbReference type="ARBA" id="ARBA00022679"/>
    </source>
</evidence>
<reference evidence="14 15" key="1">
    <citation type="submission" date="2024-09" db="EMBL/GenBank/DDBJ databases">
        <title>Draft genome sequence of multifaceted antimicrobials producing Streptomyces sp. strain FH1.</title>
        <authorList>
            <person name="Hassan F."/>
            <person name="Ali H."/>
            <person name="Hassan N."/>
            <person name="Nawaz A."/>
        </authorList>
    </citation>
    <scope>NUCLEOTIDE SEQUENCE [LARGE SCALE GENOMIC DNA]</scope>
    <source>
        <strain evidence="14 15">FH1</strain>
    </source>
</reference>
<evidence type="ECO:0000313" key="15">
    <source>
        <dbReference type="Proteomes" id="UP001577267"/>
    </source>
</evidence>
<dbReference type="SUPFAM" id="SSF55048">
    <property type="entry name" value="Probable ACP-binding domain of malonyl-CoA ACP transacylase"/>
    <property type="match status" value="2"/>
</dbReference>
<keyword evidence="8" id="KW-0012">Acyltransferase</keyword>
<evidence type="ECO:0000256" key="2">
    <source>
        <dbReference type="ARBA" id="ARBA00022450"/>
    </source>
</evidence>
<dbReference type="InterPro" id="IPR006162">
    <property type="entry name" value="Ppantetheine_attach_site"/>
</dbReference>
<dbReference type="Pfam" id="PF13602">
    <property type="entry name" value="ADH_zinc_N_2"/>
    <property type="match status" value="1"/>
</dbReference>
<feature type="region of interest" description="C-terminal hotdog fold" evidence="9">
    <location>
        <begin position="2128"/>
        <end position="2265"/>
    </location>
</feature>
<feature type="active site" description="Proton donor; for dehydratase activity" evidence="9">
    <location>
        <position position="2187"/>
    </location>
</feature>
<dbReference type="Pfam" id="PF16197">
    <property type="entry name" value="KAsynt_C_assoc"/>
    <property type="match status" value="2"/>
</dbReference>
<dbReference type="Pfam" id="PF02801">
    <property type="entry name" value="Ketoacyl-synt_C"/>
    <property type="match status" value="2"/>
</dbReference>
<dbReference type="Pfam" id="PF22953">
    <property type="entry name" value="SpnB_Rossmann"/>
    <property type="match status" value="1"/>
</dbReference>
<dbReference type="SMART" id="SM00822">
    <property type="entry name" value="PKS_KR"/>
    <property type="match status" value="3"/>
</dbReference>
<dbReference type="EMBL" id="JBHGBT010000037">
    <property type="protein sequence ID" value="MFB4197557.1"/>
    <property type="molecule type" value="Genomic_DNA"/>
</dbReference>
<dbReference type="PANTHER" id="PTHR43775">
    <property type="entry name" value="FATTY ACID SYNTHASE"/>
    <property type="match status" value="1"/>
</dbReference>
<dbReference type="Pfam" id="PF00698">
    <property type="entry name" value="Acyl_transf_1"/>
    <property type="match status" value="2"/>
</dbReference>
<dbReference type="SUPFAM" id="SSF51735">
    <property type="entry name" value="NAD(P)-binding Rossmann-fold domains"/>
    <property type="match status" value="7"/>
</dbReference>
<dbReference type="SMART" id="SM00827">
    <property type="entry name" value="PKS_AT"/>
    <property type="match status" value="2"/>
</dbReference>
<dbReference type="Gene3D" id="3.90.180.10">
    <property type="entry name" value="Medium-chain alcohol dehydrogenases, catalytic domain"/>
    <property type="match status" value="1"/>
</dbReference>
<dbReference type="InterPro" id="IPR042099">
    <property type="entry name" value="ANL_N_sf"/>
</dbReference>
<comment type="pathway">
    <text evidence="1">Antibiotic biosynthesis.</text>
</comment>
<dbReference type="InterPro" id="IPR049551">
    <property type="entry name" value="PKS_DH_C"/>
</dbReference>
<dbReference type="InterPro" id="IPR018201">
    <property type="entry name" value="Ketoacyl_synth_AS"/>
</dbReference>
<dbReference type="InterPro" id="IPR020843">
    <property type="entry name" value="ER"/>
</dbReference>
<dbReference type="SUPFAM" id="SSF50129">
    <property type="entry name" value="GroES-like"/>
    <property type="match status" value="1"/>
</dbReference>